<keyword evidence="4" id="KW-1185">Reference proteome</keyword>
<keyword evidence="1" id="KW-0472">Membrane</keyword>
<dbReference type="Proteomes" id="UP000515703">
    <property type="component" value="Chromosome"/>
</dbReference>
<feature type="transmembrane region" description="Helical" evidence="1">
    <location>
        <begin position="38"/>
        <end position="59"/>
    </location>
</feature>
<reference evidence="3 4" key="1">
    <citation type="submission" date="2020-08" db="EMBL/GenBank/DDBJ databases">
        <title>Draft genome sequencing of an Anaerocolumna strain isolated from anoxic soil subjected to BSD treatment.</title>
        <authorList>
            <person name="Uek A."/>
            <person name="Tonouchi A."/>
        </authorList>
    </citation>
    <scope>NUCLEOTIDE SEQUENCE [LARGE SCALE GENOMIC DNA]</scope>
    <source>
        <strain evidence="3 4">CTTW</strain>
    </source>
</reference>
<evidence type="ECO:0000256" key="1">
    <source>
        <dbReference type="SAM" id="Phobius"/>
    </source>
</evidence>
<reference evidence="3 4" key="2">
    <citation type="submission" date="2020-08" db="EMBL/GenBank/DDBJ databases">
        <authorList>
            <person name="Ueki A."/>
            <person name="Tonouchi A."/>
        </authorList>
    </citation>
    <scope>NUCLEOTIDE SEQUENCE [LARGE SCALE GENOMIC DNA]</scope>
    <source>
        <strain evidence="3 4">CTTW</strain>
    </source>
</reference>
<dbReference type="EMBL" id="AP023368">
    <property type="protein sequence ID" value="BCK00333.1"/>
    <property type="molecule type" value="Genomic_DNA"/>
</dbReference>
<dbReference type="KEGG" id="acht:bsdcttw_33730"/>
<evidence type="ECO:0000259" key="2">
    <source>
        <dbReference type="Pfam" id="PF09851"/>
    </source>
</evidence>
<proteinExistence type="predicted"/>
<keyword evidence="1" id="KW-1133">Transmembrane helix</keyword>
<sequence length="129" mass="14659">MNRRIRVKPSKGQSLFGFIIGIIFCFIGFIVVVPTFGAFGLLWTLIAIVITAMNAINFFTDKGVASHEFIIDDVDKSNNFTAEVPKYTYSTPAAPSAKDRLEELQNLYDKNLITFDEFEEKRKKILDEL</sequence>
<dbReference type="Pfam" id="PF09851">
    <property type="entry name" value="SHOCT"/>
    <property type="match status" value="1"/>
</dbReference>
<keyword evidence="1" id="KW-0812">Transmembrane</keyword>
<dbReference type="InterPro" id="IPR018649">
    <property type="entry name" value="SHOCT"/>
</dbReference>
<name>A0A7I8DPX0_9FIRM</name>
<dbReference type="RefSeq" id="WP_185256020.1">
    <property type="nucleotide sequence ID" value="NZ_AP023368.1"/>
</dbReference>
<feature type="transmembrane region" description="Helical" evidence="1">
    <location>
        <begin position="12"/>
        <end position="32"/>
    </location>
</feature>
<dbReference type="AlphaFoldDB" id="A0A7I8DPX0"/>
<protein>
    <recommendedName>
        <fullName evidence="2">SHOCT domain-containing protein</fullName>
    </recommendedName>
</protein>
<feature type="domain" description="SHOCT" evidence="2">
    <location>
        <begin position="99"/>
        <end position="126"/>
    </location>
</feature>
<evidence type="ECO:0000313" key="3">
    <source>
        <dbReference type="EMBL" id="BCK00333.1"/>
    </source>
</evidence>
<evidence type="ECO:0000313" key="4">
    <source>
        <dbReference type="Proteomes" id="UP000515703"/>
    </source>
</evidence>
<accession>A0A7I8DPX0</accession>
<organism evidence="3 4">
    <name type="scientific">Anaerocolumna chitinilytica</name>
    <dbReference type="NCBI Taxonomy" id="1727145"/>
    <lineage>
        <taxon>Bacteria</taxon>
        <taxon>Bacillati</taxon>
        <taxon>Bacillota</taxon>
        <taxon>Clostridia</taxon>
        <taxon>Lachnospirales</taxon>
        <taxon>Lachnospiraceae</taxon>
        <taxon>Anaerocolumna</taxon>
    </lineage>
</organism>
<gene>
    <name evidence="3" type="ORF">bsdcttw_33730</name>
</gene>